<comment type="caution">
    <text evidence="1">The sequence shown here is derived from an EMBL/GenBank/DDBJ whole genome shotgun (WGS) entry which is preliminary data.</text>
</comment>
<name>A0A7K1SYI1_9SPHI</name>
<dbReference type="Proteomes" id="UP000462014">
    <property type="component" value="Unassembled WGS sequence"/>
</dbReference>
<dbReference type="Pfam" id="PF20420">
    <property type="entry name" value="DUF6702"/>
    <property type="match status" value="1"/>
</dbReference>
<evidence type="ECO:0000313" key="2">
    <source>
        <dbReference type="Proteomes" id="UP000462014"/>
    </source>
</evidence>
<organism evidence="1 2">
    <name type="scientific">Mucilaginibacter arboris</name>
    <dbReference type="NCBI Taxonomy" id="2682090"/>
    <lineage>
        <taxon>Bacteria</taxon>
        <taxon>Pseudomonadati</taxon>
        <taxon>Bacteroidota</taxon>
        <taxon>Sphingobacteriia</taxon>
        <taxon>Sphingobacteriales</taxon>
        <taxon>Sphingobacteriaceae</taxon>
        <taxon>Mucilaginibacter</taxon>
    </lineage>
</organism>
<keyword evidence="2" id="KW-1185">Reference proteome</keyword>
<evidence type="ECO:0000313" key="1">
    <source>
        <dbReference type="EMBL" id="MVN22317.1"/>
    </source>
</evidence>
<proteinExistence type="predicted"/>
<accession>A0A7K1SYI1</accession>
<dbReference type="InterPro" id="IPR046525">
    <property type="entry name" value="DUF6702"/>
</dbReference>
<gene>
    <name evidence="1" type="ORF">GO621_12310</name>
</gene>
<dbReference type="EMBL" id="WPIK01000010">
    <property type="protein sequence ID" value="MVN22317.1"/>
    <property type="molecule type" value="Genomic_DNA"/>
</dbReference>
<dbReference type="AlphaFoldDB" id="A0A7K1SYI1"/>
<protein>
    <submittedName>
        <fullName evidence="1">Uncharacterized protein</fullName>
    </submittedName>
</protein>
<reference evidence="1 2" key="1">
    <citation type="submission" date="2019-12" db="EMBL/GenBank/DDBJ databases">
        <title>Mucilaginibacter sp. HMF7410 genome sequencing and assembly.</title>
        <authorList>
            <person name="Kang H."/>
            <person name="Cha I."/>
            <person name="Kim H."/>
            <person name="Joh K."/>
        </authorList>
    </citation>
    <scope>NUCLEOTIDE SEQUENCE [LARGE SCALE GENOMIC DNA]</scope>
    <source>
        <strain evidence="1 2">HMF7410</strain>
    </source>
</reference>
<sequence>MFYDDLEKALEKQYHVQLDIVKPKDKAQLNKLINDYVKKHLVIRADGKILALDYVGYEIQEDGAWCYFEAKGIDRVKKVNVHDDLLYEQHPEQINMLHITINNQRKSTKVDNPDADASFNF</sequence>